<dbReference type="PANTHER" id="PTHR34109:SF1">
    <property type="entry name" value="VOC DOMAIN-CONTAINING PROTEIN"/>
    <property type="match status" value="1"/>
</dbReference>
<dbReference type="RefSeq" id="WP_149430201.1">
    <property type="nucleotide sequence ID" value="NZ_VLNY01000004.1"/>
</dbReference>
<proteinExistence type="predicted"/>
<dbReference type="CDD" id="cd07246">
    <property type="entry name" value="VOC_like"/>
    <property type="match status" value="1"/>
</dbReference>
<sequence length="164" mass="17477">MTNTPSVSSPVNPIPAGYRTLTPFLAVSDGAAAIDFYQRGLGAEVVDRMDAPDGAVMHAELRIGDSMLQMSNEMPDFGIKAPDAGWVHSSVVVYVADTDAFVDRAVQAGATLVVPVSDTFSGDRHGVLIDPFGHRWAVCTKIEDVPSAEVARRAQELFFPASAQ</sequence>
<comment type="caution">
    <text evidence="2">The sequence shown here is derived from an EMBL/GenBank/DDBJ whole genome shotgun (WGS) entry which is preliminary data.</text>
</comment>
<dbReference type="PANTHER" id="PTHR34109">
    <property type="entry name" value="BNAUNNG04460D PROTEIN-RELATED"/>
    <property type="match status" value="1"/>
</dbReference>
<dbReference type="AlphaFoldDB" id="A0A5A7SCN7"/>
<dbReference type="EMBL" id="VLNY01000004">
    <property type="protein sequence ID" value="KAA0022942.1"/>
    <property type="molecule type" value="Genomic_DNA"/>
</dbReference>
<dbReference type="InterPro" id="IPR037523">
    <property type="entry name" value="VOC_core"/>
</dbReference>
<feature type="domain" description="VOC" evidence="1">
    <location>
        <begin position="17"/>
        <end position="141"/>
    </location>
</feature>
<organism evidence="2 3">
    <name type="scientific">Antrihabitans cavernicola</name>
    <dbReference type="NCBI Taxonomy" id="2495913"/>
    <lineage>
        <taxon>Bacteria</taxon>
        <taxon>Bacillati</taxon>
        <taxon>Actinomycetota</taxon>
        <taxon>Actinomycetes</taxon>
        <taxon>Mycobacteriales</taxon>
        <taxon>Nocardiaceae</taxon>
        <taxon>Antrihabitans</taxon>
    </lineage>
</organism>
<keyword evidence="3" id="KW-1185">Reference proteome</keyword>
<dbReference type="PROSITE" id="PS51819">
    <property type="entry name" value="VOC"/>
    <property type="match status" value="1"/>
</dbReference>
<protein>
    <submittedName>
        <fullName evidence="2">VOC family protein</fullName>
    </submittedName>
</protein>
<dbReference type="Gene3D" id="3.30.720.110">
    <property type="match status" value="1"/>
</dbReference>
<gene>
    <name evidence="2" type="ORF">FOY51_10570</name>
</gene>
<evidence type="ECO:0000313" key="2">
    <source>
        <dbReference type="EMBL" id="KAA0022942.1"/>
    </source>
</evidence>
<dbReference type="SUPFAM" id="SSF54593">
    <property type="entry name" value="Glyoxalase/Bleomycin resistance protein/Dihydroxybiphenyl dioxygenase"/>
    <property type="match status" value="1"/>
</dbReference>
<dbReference type="InterPro" id="IPR029068">
    <property type="entry name" value="Glyas_Bleomycin-R_OHBP_Dase"/>
</dbReference>
<dbReference type="Gene3D" id="3.30.720.120">
    <property type="match status" value="1"/>
</dbReference>
<reference evidence="2 3" key="1">
    <citation type="submission" date="2019-07" db="EMBL/GenBank/DDBJ databases">
        <title>Rhodococcus cavernicolus sp. nov., isolated from a cave.</title>
        <authorList>
            <person name="Lee S.D."/>
        </authorList>
    </citation>
    <scope>NUCLEOTIDE SEQUENCE [LARGE SCALE GENOMIC DNA]</scope>
    <source>
        <strain evidence="2 3">C1-24</strain>
    </source>
</reference>
<evidence type="ECO:0000313" key="3">
    <source>
        <dbReference type="Proteomes" id="UP000322244"/>
    </source>
</evidence>
<accession>A0A5A7SCN7</accession>
<name>A0A5A7SCN7_9NOCA</name>
<dbReference type="InterPro" id="IPR004360">
    <property type="entry name" value="Glyas_Fos-R_dOase_dom"/>
</dbReference>
<dbReference type="Pfam" id="PF00903">
    <property type="entry name" value="Glyoxalase"/>
    <property type="match status" value="1"/>
</dbReference>
<evidence type="ECO:0000259" key="1">
    <source>
        <dbReference type="PROSITE" id="PS51819"/>
    </source>
</evidence>
<dbReference type="OrthoDB" id="9795306at2"/>
<dbReference type="Proteomes" id="UP000322244">
    <property type="component" value="Unassembled WGS sequence"/>
</dbReference>